<dbReference type="AlphaFoldDB" id="A0A6M3J1I2"/>
<dbReference type="InterPro" id="IPR053738">
    <property type="entry name" value="Lambda_capsid_assembly"/>
</dbReference>
<reference evidence="1" key="1">
    <citation type="submission" date="2020-03" db="EMBL/GenBank/DDBJ databases">
        <title>The deep terrestrial virosphere.</title>
        <authorList>
            <person name="Holmfeldt K."/>
            <person name="Nilsson E."/>
            <person name="Simone D."/>
            <person name="Lopez-Fernandez M."/>
            <person name="Wu X."/>
            <person name="de Brujin I."/>
            <person name="Lundin D."/>
            <person name="Andersson A."/>
            <person name="Bertilsson S."/>
            <person name="Dopson M."/>
        </authorList>
    </citation>
    <scope>NUCLEOTIDE SEQUENCE</scope>
    <source>
        <strain evidence="1">MM415B00627</strain>
    </source>
</reference>
<dbReference type="EMBL" id="MT141497">
    <property type="protein sequence ID" value="QJA63454.1"/>
    <property type="molecule type" value="Genomic_DNA"/>
</dbReference>
<dbReference type="Gene3D" id="3.90.1690.10">
    <property type="entry name" value="phage-related protein like domain"/>
    <property type="match status" value="1"/>
</dbReference>
<evidence type="ECO:0000313" key="1">
    <source>
        <dbReference type="EMBL" id="QJA63454.1"/>
    </source>
</evidence>
<gene>
    <name evidence="1" type="ORF">MM415B00627_0036</name>
</gene>
<proteinExistence type="predicted"/>
<dbReference type="InterPro" id="IPR005564">
    <property type="entry name" value="Major_capsid_GpE"/>
</dbReference>
<protein>
    <submittedName>
        <fullName evidence="1">Putative capsid protein</fullName>
    </submittedName>
</protein>
<name>A0A6M3J1I2_9ZZZZ</name>
<organism evidence="1">
    <name type="scientific">viral metagenome</name>
    <dbReference type="NCBI Taxonomy" id="1070528"/>
    <lineage>
        <taxon>unclassified sequences</taxon>
        <taxon>metagenomes</taxon>
        <taxon>organismal metagenomes</taxon>
    </lineage>
</organism>
<dbReference type="Pfam" id="PF03864">
    <property type="entry name" value="Phage_cap_E"/>
    <property type="match status" value="1"/>
</dbReference>
<accession>A0A6M3J1I2</accession>
<sequence>MPTPSQLRTNAAATGLSVRYRNPSYIADRAFPVLNGITKDEGSVHVYNKENLSAIDAAGPLSPRAPAPEADWTPTSVTYALERYALKELVLQEEIDNADVAFSPEDDAVLNLTDRLLVIRELKAATVMFTAGNWGSSTTLSGTSQWNDDTSDPLGVIETASDALFTPFNTIVMGKNVWSEIRHHPDVTQRFQYTTGGGVTLAQFASLFESDDGSAPQIMVGSAKQVTSEEGVAVTTGYIWGKHLWVGYVDPAPGLRALTACATLQRGQSRTVTEWDNNDPEGMWKRVQDRYLHKVIASDLGYLVVDAVA</sequence>